<evidence type="ECO:0000256" key="1">
    <source>
        <dbReference type="SAM" id="Phobius"/>
    </source>
</evidence>
<feature type="transmembrane region" description="Helical" evidence="1">
    <location>
        <begin position="27"/>
        <end position="60"/>
    </location>
</feature>
<protein>
    <recommendedName>
        <fullName evidence="4">Zn-finger containing protein</fullName>
    </recommendedName>
</protein>
<accession>A0A9D2NS27</accession>
<dbReference type="CDD" id="cd20335">
    <property type="entry name" value="BRcat_RBR"/>
    <property type="match status" value="1"/>
</dbReference>
<keyword evidence="1" id="KW-0812">Transmembrane</keyword>
<evidence type="ECO:0000313" key="3">
    <source>
        <dbReference type="Proteomes" id="UP000823896"/>
    </source>
</evidence>
<gene>
    <name evidence="2" type="ORF">H9702_09765</name>
</gene>
<organism evidence="2 3">
    <name type="scientific">Candidatus Merdibacter merdavium</name>
    <dbReference type="NCBI Taxonomy" id="2838692"/>
    <lineage>
        <taxon>Bacteria</taxon>
        <taxon>Bacillati</taxon>
        <taxon>Bacillota</taxon>
        <taxon>Erysipelotrichia</taxon>
        <taxon>Erysipelotrichales</taxon>
        <taxon>Erysipelotrichaceae</taxon>
        <taxon>Merdibacter</taxon>
    </lineage>
</organism>
<dbReference type="Proteomes" id="UP000823896">
    <property type="component" value="Unassembled WGS sequence"/>
</dbReference>
<keyword evidence="1" id="KW-0472">Membrane</keyword>
<reference evidence="2" key="1">
    <citation type="journal article" date="2021" name="PeerJ">
        <title>Extensive microbial diversity within the chicken gut microbiome revealed by metagenomics and culture.</title>
        <authorList>
            <person name="Gilroy R."/>
            <person name="Ravi A."/>
            <person name="Getino M."/>
            <person name="Pursley I."/>
            <person name="Horton D.L."/>
            <person name="Alikhan N.F."/>
            <person name="Baker D."/>
            <person name="Gharbi K."/>
            <person name="Hall N."/>
            <person name="Watson M."/>
            <person name="Adriaenssens E.M."/>
            <person name="Foster-Nyarko E."/>
            <person name="Jarju S."/>
            <person name="Secka A."/>
            <person name="Antonio M."/>
            <person name="Oren A."/>
            <person name="Chaudhuri R.R."/>
            <person name="La Ragione R."/>
            <person name="Hildebrand F."/>
            <person name="Pallen M.J."/>
        </authorList>
    </citation>
    <scope>NUCLEOTIDE SEQUENCE</scope>
    <source>
        <strain evidence="2">CHK187-11901</strain>
    </source>
</reference>
<evidence type="ECO:0000313" key="2">
    <source>
        <dbReference type="EMBL" id="HJC37397.1"/>
    </source>
</evidence>
<dbReference type="EMBL" id="DWWM01000058">
    <property type="protein sequence ID" value="HJC37397.1"/>
    <property type="molecule type" value="Genomic_DNA"/>
</dbReference>
<sequence>MNWKEKLRYGLGRMLYGRYGMDELGKFLWALVMIMLIVNLFVPNLILTAVMLVTIILMYARFFSKRYDRRRAENSAYLKLSGPFRRTFSTLYLRVRDRKSYRYYYCPDCRQRLRVPKGKGMITITCPKCHKKFDARS</sequence>
<name>A0A9D2NS27_9FIRM</name>
<comment type="caution">
    <text evidence="2">The sequence shown here is derived from an EMBL/GenBank/DDBJ whole genome shotgun (WGS) entry which is preliminary data.</text>
</comment>
<evidence type="ECO:0008006" key="4">
    <source>
        <dbReference type="Google" id="ProtNLM"/>
    </source>
</evidence>
<dbReference type="AlphaFoldDB" id="A0A9D2NS27"/>
<proteinExistence type="predicted"/>
<reference evidence="2" key="2">
    <citation type="submission" date="2021-04" db="EMBL/GenBank/DDBJ databases">
        <authorList>
            <person name="Gilroy R."/>
        </authorList>
    </citation>
    <scope>NUCLEOTIDE SEQUENCE</scope>
    <source>
        <strain evidence="2">CHK187-11901</strain>
    </source>
</reference>
<keyword evidence="1" id="KW-1133">Transmembrane helix</keyword>